<keyword evidence="3" id="KW-1185">Reference proteome</keyword>
<sequence>MVLYRSKCYVYVRQVVIWIGLSFWEDILCLLLNITLH</sequence>
<dbReference type="EMBL" id="CP133617">
    <property type="protein sequence ID" value="WMV34119.1"/>
    <property type="molecule type" value="Genomic_DNA"/>
</dbReference>
<keyword evidence="1" id="KW-0812">Transmembrane</keyword>
<reference evidence="2" key="1">
    <citation type="submission" date="2023-08" db="EMBL/GenBank/DDBJ databases">
        <title>A de novo genome assembly of Solanum verrucosum Schlechtendal, a Mexican diploid species geographically isolated from the other diploid A-genome species in potato relatives.</title>
        <authorList>
            <person name="Hosaka K."/>
        </authorList>
    </citation>
    <scope>NUCLEOTIDE SEQUENCE</scope>
    <source>
        <tissue evidence="2">Young leaves</tissue>
    </source>
</reference>
<proteinExistence type="predicted"/>
<name>A0AAF0TVR8_SOLVR</name>
<evidence type="ECO:0000313" key="3">
    <source>
        <dbReference type="Proteomes" id="UP001234989"/>
    </source>
</evidence>
<accession>A0AAF0TVR8</accession>
<evidence type="ECO:0000256" key="1">
    <source>
        <dbReference type="SAM" id="Phobius"/>
    </source>
</evidence>
<organism evidence="2 3">
    <name type="scientific">Solanum verrucosum</name>
    <dbReference type="NCBI Taxonomy" id="315347"/>
    <lineage>
        <taxon>Eukaryota</taxon>
        <taxon>Viridiplantae</taxon>
        <taxon>Streptophyta</taxon>
        <taxon>Embryophyta</taxon>
        <taxon>Tracheophyta</taxon>
        <taxon>Spermatophyta</taxon>
        <taxon>Magnoliopsida</taxon>
        <taxon>eudicotyledons</taxon>
        <taxon>Gunneridae</taxon>
        <taxon>Pentapetalae</taxon>
        <taxon>asterids</taxon>
        <taxon>lamiids</taxon>
        <taxon>Solanales</taxon>
        <taxon>Solanaceae</taxon>
        <taxon>Solanoideae</taxon>
        <taxon>Solaneae</taxon>
        <taxon>Solanum</taxon>
    </lineage>
</organism>
<feature type="transmembrane region" description="Helical" evidence="1">
    <location>
        <begin position="15"/>
        <end position="36"/>
    </location>
</feature>
<evidence type="ECO:0000313" key="2">
    <source>
        <dbReference type="EMBL" id="WMV34119.1"/>
    </source>
</evidence>
<keyword evidence="1" id="KW-0472">Membrane</keyword>
<keyword evidence="1" id="KW-1133">Transmembrane helix</keyword>
<protein>
    <submittedName>
        <fullName evidence="2">Uncharacterized protein</fullName>
    </submittedName>
</protein>
<dbReference type="Proteomes" id="UP001234989">
    <property type="component" value="Chromosome 6"/>
</dbReference>
<dbReference type="AlphaFoldDB" id="A0AAF0TVR8"/>
<gene>
    <name evidence="2" type="ORF">MTR67_027504</name>
</gene>